<dbReference type="AlphaFoldDB" id="A0A6J4P440"/>
<protein>
    <submittedName>
        <fullName evidence="1">Uncharacterized protein</fullName>
    </submittedName>
</protein>
<name>A0A6J4P440_9ACTN</name>
<sequence length="39" mass="4460">VPSLSSRPRPGRWDRRHRYCRSRCPGAVVDQRSAPGRAL</sequence>
<evidence type="ECO:0000313" key="1">
    <source>
        <dbReference type="EMBL" id="CAA9400416.1"/>
    </source>
</evidence>
<gene>
    <name evidence="1" type="ORF">AVDCRST_MAG75-2108</name>
</gene>
<feature type="non-terminal residue" evidence="1">
    <location>
        <position position="1"/>
    </location>
</feature>
<proteinExistence type="predicted"/>
<feature type="non-terminal residue" evidence="1">
    <location>
        <position position="39"/>
    </location>
</feature>
<reference evidence="1" key="1">
    <citation type="submission" date="2020-02" db="EMBL/GenBank/DDBJ databases">
        <authorList>
            <person name="Meier V. D."/>
        </authorList>
    </citation>
    <scope>NUCLEOTIDE SEQUENCE</scope>
    <source>
        <strain evidence="1">AVDCRST_MAG75</strain>
    </source>
</reference>
<accession>A0A6J4P440</accession>
<organism evidence="1">
    <name type="scientific">uncultured Propionibacteriaceae bacterium</name>
    <dbReference type="NCBI Taxonomy" id="257457"/>
    <lineage>
        <taxon>Bacteria</taxon>
        <taxon>Bacillati</taxon>
        <taxon>Actinomycetota</taxon>
        <taxon>Actinomycetes</taxon>
        <taxon>Propionibacteriales</taxon>
        <taxon>Propionibacteriaceae</taxon>
        <taxon>environmental samples</taxon>
    </lineage>
</organism>
<dbReference type="EMBL" id="CADCUO010000135">
    <property type="protein sequence ID" value="CAA9400416.1"/>
    <property type="molecule type" value="Genomic_DNA"/>
</dbReference>